<dbReference type="SUPFAM" id="SSF160379">
    <property type="entry name" value="SP0830-like"/>
    <property type="match status" value="1"/>
</dbReference>
<evidence type="ECO:0000313" key="1">
    <source>
        <dbReference type="EMBL" id="TDS11932.1"/>
    </source>
</evidence>
<dbReference type="PIRSF" id="PIRSF008502">
    <property type="entry name" value="UCP008502"/>
    <property type="match status" value="1"/>
</dbReference>
<accession>A0A4R7CVT3</accession>
<dbReference type="InterPro" id="IPR012545">
    <property type="entry name" value="DUF1697"/>
</dbReference>
<keyword evidence="2" id="KW-1185">Reference proteome</keyword>
<dbReference type="EMBL" id="SNZV01000007">
    <property type="protein sequence ID" value="TDS11932.1"/>
    <property type="molecule type" value="Genomic_DNA"/>
</dbReference>
<proteinExistence type="predicted"/>
<reference evidence="1 2" key="1">
    <citation type="submission" date="2019-03" db="EMBL/GenBank/DDBJ databases">
        <title>Genomic Encyclopedia of Type Strains, Phase III (KMG-III): the genomes of soil and plant-associated and newly described type strains.</title>
        <authorList>
            <person name="Whitman W."/>
        </authorList>
    </citation>
    <scope>NUCLEOTIDE SEQUENCE [LARGE SCALE GENOMIC DNA]</scope>
    <source>
        <strain evidence="1 2">CGMCC 1.12801</strain>
    </source>
</reference>
<protein>
    <submittedName>
        <fullName evidence="1">Uncharacterized protein (DUF1697 family)</fullName>
    </submittedName>
</protein>
<dbReference type="PANTHER" id="PTHR36439:SF1">
    <property type="entry name" value="DUF1697 DOMAIN-CONTAINING PROTEIN"/>
    <property type="match status" value="1"/>
</dbReference>
<evidence type="ECO:0000313" key="2">
    <source>
        <dbReference type="Proteomes" id="UP000294752"/>
    </source>
</evidence>
<dbReference type="RefSeq" id="WP_166637869.1">
    <property type="nucleotide sequence ID" value="NZ_SNZV01000007.1"/>
</dbReference>
<dbReference type="PANTHER" id="PTHR36439">
    <property type="entry name" value="BLL4334 PROTEIN"/>
    <property type="match status" value="1"/>
</dbReference>
<dbReference type="Gene3D" id="3.30.70.1280">
    <property type="entry name" value="SP0830-like domains"/>
    <property type="match status" value="1"/>
</dbReference>
<organism evidence="1 2">
    <name type="scientific">Sphingobacterium paludis</name>
    <dbReference type="NCBI Taxonomy" id="1476465"/>
    <lineage>
        <taxon>Bacteria</taxon>
        <taxon>Pseudomonadati</taxon>
        <taxon>Bacteroidota</taxon>
        <taxon>Sphingobacteriia</taxon>
        <taxon>Sphingobacteriales</taxon>
        <taxon>Sphingobacteriaceae</taxon>
        <taxon>Sphingobacterium</taxon>
    </lineage>
</organism>
<name>A0A4R7CVT3_9SPHI</name>
<comment type="caution">
    <text evidence="1">The sequence shown here is derived from an EMBL/GenBank/DDBJ whole genome shotgun (WGS) entry which is preliminary data.</text>
</comment>
<dbReference type="AlphaFoldDB" id="A0A4R7CVT3"/>
<dbReference type="Pfam" id="PF08002">
    <property type="entry name" value="DUF1697"/>
    <property type="match status" value="1"/>
</dbReference>
<dbReference type="Proteomes" id="UP000294752">
    <property type="component" value="Unassembled WGS sequence"/>
</dbReference>
<gene>
    <name evidence="1" type="ORF">B0I21_107284</name>
</gene>
<sequence length="183" mass="20466">MKEQNQIPYIILLRAVNVSGKNIIKMAALRQKLQDAGFSNATTYIQSGNILLRSAAPAELIQRQVKALIQDQFGLTVETFVLDMPLLKKALSVNPLQGELAPNRLFITMLDKTPEKALIATLKATDHGNETFDVVDNILYFYLPDGAARAKMSNNYFEKKLQVIATGRNLNTYQKLLELAENL</sequence>